<gene>
    <name evidence="2" type="ORF">SAMD00023353_7400030</name>
</gene>
<accession>A0A1W2TT14</accession>
<dbReference type="PANTHER" id="PTHR21310">
    <property type="entry name" value="AMINOGLYCOSIDE PHOSPHOTRANSFERASE-RELATED-RELATED"/>
    <property type="match status" value="1"/>
</dbReference>
<sequence>MEFVREKTTIPVPEVYNVYTDKETGHTRIMMEFIDGVELEEAWDNYSQEEKVSVIEQLRGYMEQLRKIKGTFIGPVDGSWCDDPFFDARRGTYGPYKDEQEFNMGIIRALHRDKPSISVDLVGDIWLNEMKGHEIVFTHNDFAPRNILVQGAKVVAIIDWELSGFYPDYWEYCKALRQPDWDSGWIRERALDKILKPWMRELSVMWNTTDIIW</sequence>
<dbReference type="GO" id="GO:0016740">
    <property type="term" value="F:transferase activity"/>
    <property type="evidence" value="ECO:0007669"/>
    <property type="project" value="UniProtKB-KW"/>
</dbReference>
<dbReference type="InterPro" id="IPR002575">
    <property type="entry name" value="Aminoglycoside_PTrfase"/>
</dbReference>
<evidence type="ECO:0000313" key="2">
    <source>
        <dbReference type="EMBL" id="GAP91708.1"/>
    </source>
</evidence>
<dbReference type="AlphaFoldDB" id="A0A1W2TT14"/>
<evidence type="ECO:0000259" key="1">
    <source>
        <dbReference type="Pfam" id="PF01636"/>
    </source>
</evidence>
<dbReference type="OMA" id="TESRWGG"/>
<keyword evidence="2" id="KW-0808">Transferase</keyword>
<dbReference type="OrthoDB" id="2906425at2759"/>
<dbReference type="Proteomes" id="UP000054516">
    <property type="component" value="Unassembled WGS sequence"/>
</dbReference>
<dbReference type="EMBL" id="DF977519">
    <property type="protein sequence ID" value="GAP91708.1"/>
    <property type="molecule type" value="Genomic_DNA"/>
</dbReference>
<reference evidence="2" key="1">
    <citation type="submission" date="2016-03" db="EMBL/GenBank/DDBJ databases">
        <title>Draft genome sequence of Rosellinia necatrix.</title>
        <authorList>
            <person name="Kanematsu S."/>
        </authorList>
    </citation>
    <scope>NUCLEOTIDE SEQUENCE [LARGE SCALE GENOMIC DNA]</scope>
    <source>
        <strain evidence="2">W97</strain>
    </source>
</reference>
<name>A0A1W2TT14_ROSNE</name>
<keyword evidence="3" id="KW-1185">Reference proteome</keyword>
<dbReference type="SUPFAM" id="SSF56112">
    <property type="entry name" value="Protein kinase-like (PK-like)"/>
    <property type="match status" value="1"/>
</dbReference>
<dbReference type="PANTHER" id="PTHR21310:SF58">
    <property type="entry name" value="AMINOGLYCOSIDE PHOSPHOTRANSFERASE DOMAIN-CONTAINING PROTEIN"/>
    <property type="match status" value="1"/>
</dbReference>
<dbReference type="Gene3D" id="3.90.1200.10">
    <property type="match status" value="1"/>
</dbReference>
<dbReference type="CDD" id="cd05120">
    <property type="entry name" value="APH_ChoK_like"/>
    <property type="match status" value="1"/>
</dbReference>
<dbReference type="Pfam" id="PF01636">
    <property type="entry name" value="APH"/>
    <property type="match status" value="1"/>
</dbReference>
<organism evidence="2">
    <name type="scientific">Rosellinia necatrix</name>
    <name type="common">White root-rot fungus</name>
    <dbReference type="NCBI Taxonomy" id="77044"/>
    <lineage>
        <taxon>Eukaryota</taxon>
        <taxon>Fungi</taxon>
        <taxon>Dikarya</taxon>
        <taxon>Ascomycota</taxon>
        <taxon>Pezizomycotina</taxon>
        <taxon>Sordariomycetes</taxon>
        <taxon>Xylariomycetidae</taxon>
        <taxon>Xylariales</taxon>
        <taxon>Xylariaceae</taxon>
        <taxon>Rosellinia</taxon>
    </lineage>
</organism>
<dbReference type="InterPro" id="IPR011009">
    <property type="entry name" value="Kinase-like_dom_sf"/>
</dbReference>
<dbReference type="STRING" id="77044.A0A1W2TT14"/>
<proteinExistence type="predicted"/>
<dbReference type="InterPro" id="IPR051678">
    <property type="entry name" value="AGP_Transferase"/>
</dbReference>
<feature type="domain" description="Aminoglycoside phosphotransferase" evidence="1">
    <location>
        <begin position="10"/>
        <end position="176"/>
    </location>
</feature>
<evidence type="ECO:0000313" key="3">
    <source>
        <dbReference type="Proteomes" id="UP000054516"/>
    </source>
</evidence>
<protein>
    <submittedName>
        <fullName evidence="2">Putative phosphotransferase enzyme family protein</fullName>
    </submittedName>
</protein>